<dbReference type="Proteomes" id="UP000238823">
    <property type="component" value="Unassembled WGS sequence"/>
</dbReference>
<organism evidence="2 3">
    <name type="scientific">Enhygromyxa salina</name>
    <dbReference type="NCBI Taxonomy" id="215803"/>
    <lineage>
        <taxon>Bacteria</taxon>
        <taxon>Pseudomonadati</taxon>
        <taxon>Myxococcota</taxon>
        <taxon>Polyangia</taxon>
        <taxon>Nannocystales</taxon>
        <taxon>Nannocystaceae</taxon>
        <taxon>Enhygromyxa</taxon>
    </lineage>
</organism>
<feature type="region of interest" description="Disordered" evidence="1">
    <location>
        <begin position="238"/>
        <end position="303"/>
    </location>
</feature>
<evidence type="ECO:0000313" key="2">
    <source>
        <dbReference type="EMBL" id="PRQ07434.1"/>
    </source>
</evidence>
<feature type="region of interest" description="Disordered" evidence="1">
    <location>
        <begin position="191"/>
        <end position="226"/>
    </location>
</feature>
<dbReference type="EMBL" id="PVNL01000054">
    <property type="protein sequence ID" value="PRQ07434.1"/>
    <property type="molecule type" value="Genomic_DNA"/>
</dbReference>
<sequence length="493" mass="51903">MRSLLSLLDGAVRRSASAVTLESGQPVVYTTARGAEAESTVLPRTDLFEMIVAAVDDAQQVELAVGNPVEFAIEAGASWTVYAEPGMEGITVRARRQGAGRGALEIELDDDAEPRSPAPGSERGEPVDTLDVPVGNRHRDLTVEALDAPALDDPDHPDDSISVDYSIDGPSPAEAAFESGTWALAEDDDFGVGPIGSEDGYGADSLGTLGEGVDARPARSSPLPEAEEFGARGFAVVPREPEPADGHIGVPADDEDDVEPLPSSAPEIDQHGTRSPTVRAMSASPAKNMGSPDLAAETAGRPGGGMSAVGGAAGMVTRLDHGNAMSTAAAARASTRREMTAVRSPDADTLRELPTFGHGEPELNDIVAHISEGALVYVREPGFIDTLAQAFLSPSITIDDQADPREVWSRVRGLPPGAIVIVRCEDPSRLLGWILRRLEEGYRVFVETRARTPEGARRVLLGVAASERAERWLDSQLTLTLEPGEAGPQLLAL</sequence>
<comment type="caution">
    <text evidence="2">The sequence shown here is derived from an EMBL/GenBank/DDBJ whole genome shotgun (WGS) entry which is preliminary data.</text>
</comment>
<proteinExistence type="predicted"/>
<protein>
    <submittedName>
        <fullName evidence="2">Uncharacterized protein</fullName>
    </submittedName>
</protein>
<gene>
    <name evidence="2" type="ORF">ENSA7_28270</name>
</gene>
<feature type="region of interest" description="Disordered" evidence="1">
    <location>
        <begin position="147"/>
        <end position="174"/>
    </location>
</feature>
<reference evidence="2 3" key="1">
    <citation type="submission" date="2018-03" db="EMBL/GenBank/DDBJ databases">
        <title>Draft Genome Sequences of the Obligatory Marine Myxobacteria Enhygromyxa salina SWB007.</title>
        <authorList>
            <person name="Poehlein A."/>
            <person name="Moghaddam J.A."/>
            <person name="Harms H."/>
            <person name="Alanjari M."/>
            <person name="Koenig G.M."/>
            <person name="Daniel R."/>
            <person name="Schaeberle T.F."/>
        </authorList>
    </citation>
    <scope>NUCLEOTIDE SEQUENCE [LARGE SCALE GENOMIC DNA]</scope>
    <source>
        <strain evidence="2 3">SWB007</strain>
    </source>
</reference>
<dbReference type="OrthoDB" id="5501309at2"/>
<feature type="region of interest" description="Disordered" evidence="1">
    <location>
        <begin position="102"/>
        <end position="135"/>
    </location>
</feature>
<name>A0A2S9YQQ6_9BACT</name>
<dbReference type="RefSeq" id="WP_106089841.1">
    <property type="nucleotide sequence ID" value="NZ_PVNL01000054.1"/>
</dbReference>
<evidence type="ECO:0000313" key="3">
    <source>
        <dbReference type="Proteomes" id="UP000238823"/>
    </source>
</evidence>
<accession>A0A2S9YQQ6</accession>
<dbReference type="AlphaFoldDB" id="A0A2S9YQQ6"/>
<evidence type="ECO:0000256" key="1">
    <source>
        <dbReference type="SAM" id="MobiDB-lite"/>
    </source>
</evidence>